<gene>
    <name evidence="1" type="ORF">BEWA_036460</name>
</gene>
<dbReference type="GeneID" id="15806533"/>
<accession>L1LEC9</accession>
<comment type="caution">
    <text evidence="1">The sequence shown here is derived from an EMBL/GenBank/DDBJ whole genome shotgun (WGS) entry which is preliminary data.</text>
</comment>
<reference evidence="1 2" key="1">
    <citation type="journal article" date="2012" name="BMC Genomics">
        <title>Comparative genomic analysis and phylogenetic position of Theileria equi.</title>
        <authorList>
            <person name="Kappmeyer L.S."/>
            <person name="Thiagarajan M."/>
            <person name="Herndon D.R."/>
            <person name="Ramsay J.D."/>
            <person name="Caler E."/>
            <person name="Djikeng A."/>
            <person name="Gillespie J.J."/>
            <person name="Lau A.O."/>
            <person name="Roalson E.H."/>
            <person name="Silva J.C."/>
            <person name="Silva M.G."/>
            <person name="Suarez C.E."/>
            <person name="Ueti M.W."/>
            <person name="Nene V.M."/>
            <person name="Mealey R.H."/>
            <person name="Knowles D.P."/>
            <person name="Brayton K.A."/>
        </authorList>
    </citation>
    <scope>NUCLEOTIDE SEQUENCE [LARGE SCALE GENOMIC DNA]</scope>
    <source>
        <strain evidence="1 2">WA</strain>
    </source>
</reference>
<evidence type="ECO:0000313" key="1">
    <source>
        <dbReference type="EMBL" id="EKX73610.1"/>
    </source>
</evidence>
<keyword evidence="2" id="KW-1185">Reference proteome</keyword>
<dbReference type="Proteomes" id="UP000031512">
    <property type="component" value="Unassembled WGS sequence"/>
</dbReference>
<sequence length="102" mass="11517">MEGTTLDLSSPDSSLFSLADDLVYGVPTFFPGKDTLLSVYTRGAGDETFCFEKVDGAWKNVDKFDFEHKLHLMKDFSAPAGEEHREEDTWFTEDLLSMGRIL</sequence>
<protein>
    <submittedName>
        <fullName evidence="1">Uncharacterized protein</fullName>
    </submittedName>
</protein>
<dbReference type="VEuPathDB" id="PiroplasmaDB:BEWA_036460"/>
<name>L1LEC9_THEEQ</name>
<dbReference type="EMBL" id="ACOU01000002">
    <property type="protein sequence ID" value="EKX73610.1"/>
    <property type="molecule type" value="Genomic_DNA"/>
</dbReference>
<proteinExistence type="predicted"/>
<evidence type="ECO:0000313" key="2">
    <source>
        <dbReference type="Proteomes" id="UP000031512"/>
    </source>
</evidence>
<organism evidence="1 2">
    <name type="scientific">Theileria equi strain WA</name>
    <dbReference type="NCBI Taxonomy" id="1537102"/>
    <lineage>
        <taxon>Eukaryota</taxon>
        <taxon>Sar</taxon>
        <taxon>Alveolata</taxon>
        <taxon>Apicomplexa</taxon>
        <taxon>Aconoidasida</taxon>
        <taxon>Piroplasmida</taxon>
        <taxon>Theileriidae</taxon>
        <taxon>Theileria</taxon>
    </lineage>
</organism>
<dbReference type="RefSeq" id="XP_004833062.1">
    <property type="nucleotide sequence ID" value="XM_004833005.1"/>
</dbReference>
<dbReference type="KEGG" id="beq:BEWA_036460"/>
<dbReference type="AlphaFoldDB" id="L1LEC9"/>